<gene>
    <name evidence="7" type="ORF">THRCLA_06118</name>
</gene>
<feature type="compositionally biased region" description="Polar residues" evidence="4">
    <location>
        <begin position="451"/>
        <end position="466"/>
    </location>
</feature>
<comment type="caution">
    <text evidence="7">The sequence shown here is derived from an EMBL/GenBank/DDBJ whole genome shotgun (WGS) entry which is preliminary data.</text>
</comment>
<dbReference type="InterPro" id="IPR036770">
    <property type="entry name" value="Ankyrin_rpt-contain_sf"/>
</dbReference>
<keyword evidence="6" id="KW-0732">Signal</keyword>
<dbReference type="OrthoDB" id="20872at2759"/>
<feature type="transmembrane region" description="Helical" evidence="5">
    <location>
        <begin position="93"/>
        <end position="114"/>
    </location>
</feature>
<dbReference type="STRING" id="74557.A0A1V9ZR25"/>
<accession>A0A1V9ZR25</accession>
<dbReference type="PROSITE" id="PS50088">
    <property type="entry name" value="ANK_REPEAT"/>
    <property type="match status" value="2"/>
</dbReference>
<feature type="repeat" description="ANK" evidence="3">
    <location>
        <begin position="243"/>
        <end position="275"/>
    </location>
</feature>
<reference evidence="7 8" key="1">
    <citation type="journal article" date="2014" name="Genome Biol. Evol.">
        <title>The secreted proteins of Achlya hypogyna and Thraustotheca clavata identify the ancestral oomycete secretome and reveal gene acquisitions by horizontal gene transfer.</title>
        <authorList>
            <person name="Misner I."/>
            <person name="Blouin N."/>
            <person name="Leonard G."/>
            <person name="Richards T.A."/>
            <person name="Lane C.E."/>
        </authorList>
    </citation>
    <scope>NUCLEOTIDE SEQUENCE [LARGE SCALE GENOMIC DNA]</scope>
    <source>
        <strain evidence="7 8">ATCC 34112</strain>
    </source>
</reference>
<dbReference type="SUPFAM" id="SSF48403">
    <property type="entry name" value="Ankyrin repeat"/>
    <property type="match status" value="1"/>
</dbReference>
<protein>
    <submittedName>
        <fullName evidence="7">Uncharacterized protein</fullName>
    </submittedName>
</protein>
<dbReference type="EMBL" id="JNBS01001733">
    <property type="protein sequence ID" value="OQS00230.1"/>
    <property type="molecule type" value="Genomic_DNA"/>
</dbReference>
<evidence type="ECO:0000256" key="3">
    <source>
        <dbReference type="PROSITE-ProRule" id="PRU00023"/>
    </source>
</evidence>
<dbReference type="PRINTS" id="PR01415">
    <property type="entry name" value="ANKYRIN"/>
</dbReference>
<evidence type="ECO:0000256" key="2">
    <source>
        <dbReference type="ARBA" id="ARBA00023043"/>
    </source>
</evidence>
<dbReference type="Proteomes" id="UP000243217">
    <property type="component" value="Unassembled WGS sequence"/>
</dbReference>
<evidence type="ECO:0000313" key="7">
    <source>
        <dbReference type="EMBL" id="OQS00230.1"/>
    </source>
</evidence>
<keyword evidence="1" id="KW-0677">Repeat</keyword>
<evidence type="ECO:0000256" key="6">
    <source>
        <dbReference type="SAM" id="SignalP"/>
    </source>
</evidence>
<keyword evidence="2 3" id="KW-0040">ANK repeat</keyword>
<feature type="signal peptide" evidence="6">
    <location>
        <begin position="1"/>
        <end position="20"/>
    </location>
</feature>
<evidence type="ECO:0000256" key="1">
    <source>
        <dbReference type="ARBA" id="ARBA00022737"/>
    </source>
</evidence>
<feature type="transmembrane region" description="Helical" evidence="5">
    <location>
        <begin position="130"/>
        <end position="151"/>
    </location>
</feature>
<dbReference type="PANTHER" id="PTHR24171">
    <property type="entry name" value="ANKYRIN REPEAT DOMAIN-CONTAINING PROTEIN 39-RELATED"/>
    <property type="match status" value="1"/>
</dbReference>
<keyword evidence="5" id="KW-1133">Transmembrane helix</keyword>
<keyword evidence="8" id="KW-1185">Reference proteome</keyword>
<keyword evidence="5" id="KW-0812">Transmembrane</keyword>
<evidence type="ECO:0000256" key="4">
    <source>
        <dbReference type="SAM" id="MobiDB-lite"/>
    </source>
</evidence>
<evidence type="ECO:0000313" key="8">
    <source>
        <dbReference type="Proteomes" id="UP000243217"/>
    </source>
</evidence>
<dbReference type="SMART" id="SM00248">
    <property type="entry name" value="ANK"/>
    <property type="match status" value="5"/>
</dbReference>
<feature type="transmembrane region" description="Helical" evidence="5">
    <location>
        <begin position="179"/>
        <end position="198"/>
    </location>
</feature>
<dbReference type="Gene3D" id="1.25.40.20">
    <property type="entry name" value="Ankyrin repeat-containing domain"/>
    <property type="match status" value="1"/>
</dbReference>
<organism evidence="7 8">
    <name type="scientific">Thraustotheca clavata</name>
    <dbReference type="NCBI Taxonomy" id="74557"/>
    <lineage>
        <taxon>Eukaryota</taxon>
        <taxon>Sar</taxon>
        <taxon>Stramenopiles</taxon>
        <taxon>Oomycota</taxon>
        <taxon>Saprolegniomycetes</taxon>
        <taxon>Saprolegniales</taxon>
        <taxon>Achlyaceae</taxon>
        <taxon>Thraustotheca</taxon>
    </lineage>
</organism>
<name>A0A1V9ZR25_9STRA</name>
<dbReference type="Pfam" id="PF12796">
    <property type="entry name" value="Ank_2"/>
    <property type="match status" value="1"/>
</dbReference>
<keyword evidence="5" id="KW-0472">Membrane</keyword>
<feature type="repeat" description="ANK" evidence="3">
    <location>
        <begin position="276"/>
        <end position="308"/>
    </location>
</feature>
<dbReference type="PROSITE" id="PS50297">
    <property type="entry name" value="ANK_REP_REGION"/>
    <property type="match status" value="2"/>
</dbReference>
<sequence length="466" mass="50628">MYTHQRIASFVLVFYTLVNSQWSYDQSSLTYLGLWTLSGAGVSIKLVDAGVSKLGYDVVDPSKWPASSSAYCAIDLVAGHDPWCFSAASAARTFHVVAFLCSCTSLVIAIHVVLKRPFPTWDGAGAEPSLPWAIFLCFVQGINIIIVITTWTWTQYSMNLTCIQDGLAKKTCVIDGGTIYFAIAHTALAFLLFGIWRVSYKWLEAKKSGALMDSFILAAKTDDLDETLAAIAGRVEINALGSDGRNALHWAAALNRSSVVHVLLKKGANISAHDRDGWTPLHWASRMGNPDIVRLLVKNGADVNAKDSWGTTPLMLSVLGKSKTSAMCLLELGAIINAKNVFGQTALMMCAEEDAELHGFVVMLLNAGASCKIRDVQGMNVLHYAAGAGLKNIVSTLIECCENDEIEQLSKFGDSPLQEARLRYRKSTSVLLERNPNAIQDVGSDEDTSSEYELNSASSYSSDEDT</sequence>
<evidence type="ECO:0000256" key="5">
    <source>
        <dbReference type="SAM" id="Phobius"/>
    </source>
</evidence>
<feature type="region of interest" description="Disordered" evidence="4">
    <location>
        <begin position="436"/>
        <end position="466"/>
    </location>
</feature>
<dbReference type="AlphaFoldDB" id="A0A1V9ZR25"/>
<proteinExistence type="predicted"/>
<dbReference type="InterPro" id="IPR002110">
    <property type="entry name" value="Ankyrin_rpt"/>
</dbReference>
<feature type="chain" id="PRO_5010740834" evidence="6">
    <location>
        <begin position="21"/>
        <end position="466"/>
    </location>
</feature>